<accession>A0A397SRM9</accession>
<feature type="region of interest" description="Disordered" evidence="1">
    <location>
        <begin position="1"/>
        <end position="27"/>
    </location>
</feature>
<evidence type="ECO:0000313" key="3">
    <source>
        <dbReference type="Proteomes" id="UP000265703"/>
    </source>
</evidence>
<name>A0A397SRM9_9GLOM</name>
<evidence type="ECO:0000256" key="1">
    <source>
        <dbReference type="SAM" id="MobiDB-lite"/>
    </source>
</evidence>
<feature type="compositionally biased region" description="Polar residues" evidence="1">
    <location>
        <begin position="7"/>
        <end position="27"/>
    </location>
</feature>
<keyword evidence="3" id="KW-1185">Reference proteome</keyword>
<dbReference type="AlphaFoldDB" id="A0A397SRM9"/>
<gene>
    <name evidence="2" type="ORF">C1645_827613</name>
</gene>
<organism evidence="2 3">
    <name type="scientific">Glomus cerebriforme</name>
    <dbReference type="NCBI Taxonomy" id="658196"/>
    <lineage>
        <taxon>Eukaryota</taxon>
        <taxon>Fungi</taxon>
        <taxon>Fungi incertae sedis</taxon>
        <taxon>Mucoromycota</taxon>
        <taxon>Glomeromycotina</taxon>
        <taxon>Glomeromycetes</taxon>
        <taxon>Glomerales</taxon>
        <taxon>Glomeraceae</taxon>
        <taxon>Glomus</taxon>
    </lineage>
</organism>
<evidence type="ECO:0000313" key="2">
    <source>
        <dbReference type="EMBL" id="RIA87559.1"/>
    </source>
</evidence>
<comment type="caution">
    <text evidence="2">The sequence shown here is derived from an EMBL/GenBank/DDBJ whole genome shotgun (WGS) entry which is preliminary data.</text>
</comment>
<dbReference type="Proteomes" id="UP000265703">
    <property type="component" value="Unassembled WGS sequence"/>
</dbReference>
<sequence length="91" mass="10755">MERKNDFLSSSVWNEKENGNSPSSSIQTGKEKWFSVLSVRYWNQKQFLDFISDMEVSSQNSYLMHLLKESLEIWFASEFGKLKHSALKIWD</sequence>
<protein>
    <submittedName>
        <fullName evidence="2">Uncharacterized protein</fullName>
    </submittedName>
</protein>
<proteinExistence type="predicted"/>
<dbReference type="EMBL" id="QKYT01000303">
    <property type="protein sequence ID" value="RIA87559.1"/>
    <property type="molecule type" value="Genomic_DNA"/>
</dbReference>
<reference evidence="2 3" key="1">
    <citation type="submission" date="2018-06" db="EMBL/GenBank/DDBJ databases">
        <title>Comparative genomics reveals the genomic features of Rhizophagus irregularis, R. cerebriforme, R. diaphanum and Gigaspora rosea, and their symbiotic lifestyle signature.</title>
        <authorList>
            <person name="Morin E."/>
            <person name="San Clemente H."/>
            <person name="Chen E.C.H."/>
            <person name="De La Providencia I."/>
            <person name="Hainaut M."/>
            <person name="Kuo A."/>
            <person name="Kohler A."/>
            <person name="Murat C."/>
            <person name="Tang N."/>
            <person name="Roy S."/>
            <person name="Loubradou J."/>
            <person name="Henrissat B."/>
            <person name="Grigoriev I.V."/>
            <person name="Corradi N."/>
            <person name="Roux C."/>
            <person name="Martin F.M."/>
        </authorList>
    </citation>
    <scope>NUCLEOTIDE SEQUENCE [LARGE SCALE GENOMIC DNA]</scope>
    <source>
        <strain evidence="2 3">DAOM 227022</strain>
    </source>
</reference>